<gene>
    <name evidence="1" type="ORF">B0A49_01866</name>
</gene>
<evidence type="ECO:0000313" key="2">
    <source>
        <dbReference type="Proteomes" id="UP000308768"/>
    </source>
</evidence>
<sequence>MSFMQKRGLSTLIPPKFAGCIPDCEYLRIRTNVDPGPPHRFHLLPDIKREAPHTLNDEHRYSAISERTRD</sequence>
<protein>
    <submittedName>
        <fullName evidence="1">Uncharacterized protein</fullName>
    </submittedName>
</protein>
<dbReference type="AlphaFoldDB" id="A0A4U0XHY4"/>
<dbReference type="EMBL" id="NAJN01000227">
    <property type="protein sequence ID" value="TKA76650.1"/>
    <property type="molecule type" value="Genomic_DNA"/>
</dbReference>
<organism evidence="1 2">
    <name type="scientific">Cryomyces minteri</name>
    <dbReference type="NCBI Taxonomy" id="331657"/>
    <lineage>
        <taxon>Eukaryota</taxon>
        <taxon>Fungi</taxon>
        <taxon>Dikarya</taxon>
        <taxon>Ascomycota</taxon>
        <taxon>Pezizomycotina</taxon>
        <taxon>Dothideomycetes</taxon>
        <taxon>Dothideomycetes incertae sedis</taxon>
        <taxon>Cryomyces</taxon>
    </lineage>
</organism>
<keyword evidence="2" id="KW-1185">Reference proteome</keyword>
<proteinExistence type="predicted"/>
<reference evidence="1 2" key="1">
    <citation type="submission" date="2017-03" db="EMBL/GenBank/DDBJ databases">
        <title>Genomes of endolithic fungi from Antarctica.</title>
        <authorList>
            <person name="Coleine C."/>
            <person name="Masonjones S."/>
            <person name="Stajich J.E."/>
        </authorList>
    </citation>
    <scope>NUCLEOTIDE SEQUENCE [LARGE SCALE GENOMIC DNA]</scope>
    <source>
        <strain evidence="1 2">CCFEE 5187</strain>
    </source>
</reference>
<evidence type="ECO:0000313" key="1">
    <source>
        <dbReference type="EMBL" id="TKA76650.1"/>
    </source>
</evidence>
<dbReference type="Proteomes" id="UP000308768">
    <property type="component" value="Unassembled WGS sequence"/>
</dbReference>
<name>A0A4U0XHY4_9PEZI</name>
<comment type="caution">
    <text evidence="1">The sequence shown here is derived from an EMBL/GenBank/DDBJ whole genome shotgun (WGS) entry which is preliminary data.</text>
</comment>
<accession>A0A4U0XHY4</accession>